<accession>A0A395HZJ2</accession>
<evidence type="ECO:0000256" key="4">
    <source>
        <dbReference type="ARBA" id="ARBA00022729"/>
    </source>
</evidence>
<dbReference type="Proteomes" id="UP000248961">
    <property type="component" value="Unassembled WGS sequence"/>
</dbReference>
<keyword evidence="5 8" id="KW-0378">Hydrolase</keyword>
<keyword evidence="4 8" id="KW-0732">Signal</keyword>
<dbReference type="PANTHER" id="PTHR33938:SF8">
    <property type="entry name" value="CARBOXYLIC ESTER HYDROLASE"/>
    <property type="match status" value="1"/>
</dbReference>
<proteinExistence type="inferred from homology"/>
<keyword evidence="3" id="KW-0479">Metal-binding</keyword>
<keyword evidence="2" id="KW-0719">Serine esterase</keyword>
<dbReference type="InterPro" id="IPR029058">
    <property type="entry name" value="AB_hydrolase_fold"/>
</dbReference>
<dbReference type="EC" id="3.1.1.-" evidence="8"/>
<feature type="signal peptide" evidence="8">
    <location>
        <begin position="1"/>
        <end position="18"/>
    </location>
</feature>
<dbReference type="GeneID" id="37204196"/>
<reference evidence="9 10" key="1">
    <citation type="submission" date="2018-02" db="EMBL/GenBank/DDBJ databases">
        <title>The genomes of Aspergillus section Nigri reveals drivers in fungal speciation.</title>
        <authorList>
            <consortium name="DOE Joint Genome Institute"/>
            <person name="Vesth T.C."/>
            <person name="Nybo J."/>
            <person name="Theobald S."/>
            <person name="Brandl J."/>
            <person name="Frisvad J.C."/>
            <person name="Nielsen K.F."/>
            <person name="Lyhne E.K."/>
            <person name="Kogle M.E."/>
            <person name="Kuo A."/>
            <person name="Riley R."/>
            <person name="Clum A."/>
            <person name="Nolan M."/>
            <person name="Lipzen A."/>
            <person name="Salamov A."/>
            <person name="Henrissat B."/>
            <person name="Wiebenga A."/>
            <person name="De vries R.P."/>
            <person name="Grigoriev I.V."/>
            <person name="Mortensen U.H."/>
            <person name="Andersen M.R."/>
            <person name="Baker S.E."/>
        </authorList>
    </citation>
    <scope>NUCLEOTIDE SEQUENCE [LARGE SCALE GENOMIC DNA]</scope>
    <source>
        <strain evidence="9 10">CBS 101889</strain>
    </source>
</reference>
<evidence type="ECO:0000256" key="3">
    <source>
        <dbReference type="ARBA" id="ARBA00022723"/>
    </source>
</evidence>
<dbReference type="InterPro" id="IPR011118">
    <property type="entry name" value="Tannase/feruloyl_esterase"/>
</dbReference>
<dbReference type="EMBL" id="KZ824281">
    <property type="protein sequence ID" value="RAL12905.1"/>
    <property type="molecule type" value="Genomic_DNA"/>
</dbReference>
<dbReference type="PANTHER" id="PTHR33938">
    <property type="entry name" value="FERULOYL ESTERASE B-RELATED"/>
    <property type="match status" value="1"/>
</dbReference>
<dbReference type="SUPFAM" id="SSF53474">
    <property type="entry name" value="alpha/beta-Hydrolases"/>
    <property type="match status" value="1"/>
</dbReference>
<organism evidence="9 10">
    <name type="scientific">Aspergillus homomorphus (strain CBS 101889)</name>
    <dbReference type="NCBI Taxonomy" id="1450537"/>
    <lineage>
        <taxon>Eukaryota</taxon>
        <taxon>Fungi</taxon>
        <taxon>Dikarya</taxon>
        <taxon>Ascomycota</taxon>
        <taxon>Pezizomycotina</taxon>
        <taxon>Eurotiomycetes</taxon>
        <taxon>Eurotiomycetidae</taxon>
        <taxon>Eurotiales</taxon>
        <taxon>Aspergillaceae</taxon>
        <taxon>Aspergillus</taxon>
        <taxon>Aspergillus subgen. Circumdati</taxon>
    </lineage>
</organism>
<dbReference type="OrthoDB" id="3039123at2759"/>
<dbReference type="Pfam" id="PF07519">
    <property type="entry name" value="Tannase"/>
    <property type="match status" value="2"/>
</dbReference>
<sequence>MVWFGFIILLIAIKAIHSASLTALKCSTLQIQPPSISGIEIGSLTAFPVYGFEIDGLQVNPIKYRPVTVSVCNVTITYNHPGWDDVIHTQVWLPLSGLNARLQGIGGWGFAGTCGDSAAALAVAGGFAAVSSDLGHTTNPWSARDWALDESSGHVNFARLLDFSAVGLSDISGLGRDIAYKVYRSPPRYTYWNGCSTGGRQGMMLAQRFPGAWILAGSPALSWAHMIPAGYWPTFVMYLLNSYPSPCVMNAIAAKVVEACDDRDGVVDGIITQPELCDSNPLFLVTKHVDCDDGIDAEITLEVVTVAQRIWQGMRSRDGFPLWYGFSRGSLWHGTNCSSADEIEHHRCTPTPSPIVVDWLSLFVAQDLKLDLSNLTYSEFEALFRLSVAGYQSIISADAPDLREFRRRGAPGVGHCGSGPGAEPMGLLGSLATWVEKGIAPGILAAVSEDGSLSRILCPYPTVVTYLEGDPEQPESFGCQ</sequence>
<evidence type="ECO:0000313" key="10">
    <source>
        <dbReference type="Proteomes" id="UP000248961"/>
    </source>
</evidence>
<dbReference type="VEuPathDB" id="FungiDB:BO97DRAFT_470033"/>
<keyword evidence="7" id="KW-1015">Disulfide bond</keyword>
<evidence type="ECO:0000256" key="7">
    <source>
        <dbReference type="ARBA" id="ARBA00023157"/>
    </source>
</evidence>
<feature type="chain" id="PRO_5017102509" description="Carboxylic ester hydrolase" evidence="8">
    <location>
        <begin position="19"/>
        <end position="480"/>
    </location>
</feature>
<evidence type="ECO:0000256" key="1">
    <source>
        <dbReference type="ARBA" id="ARBA00006249"/>
    </source>
</evidence>
<keyword evidence="6" id="KW-0106">Calcium</keyword>
<dbReference type="GO" id="GO:0030600">
    <property type="term" value="F:feruloyl esterase activity"/>
    <property type="evidence" value="ECO:0007669"/>
    <property type="project" value="UniProtKB-ARBA"/>
</dbReference>
<evidence type="ECO:0000256" key="6">
    <source>
        <dbReference type="ARBA" id="ARBA00022837"/>
    </source>
</evidence>
<keyword evidence="10" id="KW-1185">Reference proteome</keyword>
<dbReference type="RefSeq" id="XP_025552059.1">
    <property type="nucleotide sequence ID" value="XM_025699907.1"/>
</dbReference>
<evidence type="ECO:0000256" key="5">
    <source>
        <dbReference type="ARBA" id="ARBA00022801"/>
    </source>
</evidence>
<evidence type="ECO:0000256" key="2">
    <source>
        <dbReference type="ARBA" id="ARBA00022487"/>
    </source>
</evidence>
<evidence type="ECO:0000313" key="9">
    <source>
        <dbReference type="EMBL" id="RAL12905.1"/>
    </source>
</evidence>
<dbReference type="AlphaFoldDB" id="A0A395HZJ2"/>
<name>A0A395HZJ2_ASPHC</name>
<comment type="similarity">
    <text evidence="1 8">Belongs to the tannase family.</text>
</comment>
<dbReference type="STRING" id="1450537.A0A395HZJ2"/>
<dbReference type="GO" id="GO:0046872">
    <property type="term" value="F:metal ion binding"/>
    <property type="evidence" value="ECO:0007669"/>
    <property type="project" value="UniProtKB-KW"/>
</dbReference>
<evidence type="ECO:0000256" key="8">
    <source>
        <dbReference type="RuleBase" id="RU361238"/>
    </source>
</evidence>
<gene>
    <name evidence="9" type="ORF">BO97DRAFT_470033</name>
</gene>
<protein>
    <recommendedName>
        <fullName evidence="8">Carboxylic ester hydrolase</fullName>
        <ecNumber evidence="8">3.1.1.-</ecNumber>
    </recommendedName>
</protein>